<dbReference type="Proteomes" id="UP000215367">
    <property type="component" value="Unassembled WGS sequence"/>
</dbReference>
<geneLocation type="plasmid" evidence="2">
    <name>unnamed</name>
</geneLocation>
<evidence type="ECO:0000313" key="2">
    <source>
        <dbReference type="EMBL" id="OYD82588.1"/>
    </source>
</evidence>
<feature type="compositionally biased region" description="Basic and acidic residues" evidence="1">
    <location>
        <begin position="42"/>
        <end position="67"/>
    </location>
</feature>
<name>A0A235HA09_AZOBR</name>
<protein>
    <submittedName>
        <fullName evidence="2">Uncharacterized protein</fullName>
    </submittedName>
</protein>
<accession>A0A235HA09</accession>
<gene>
    <name evidence="2" type="ORF">CHT98_20580</name>
</gene>
<evidence type="ECO:0000313" key="3">
    <source>
        <dbReference type="Proteomes" id="UP000215367"/>
    </source>
</evidence>
<feature type="region of interest" description="Disordered" evidence="1">
    <location>
        <begin position="1"/>
        <end position="67"/>
    </location>
</feature>
<feature type="compositionally biased region" description="Polar residues" evidence="1">
    <location>
        <begin position="28"/>
        <end position="38"/>
    </location>
</feature>
<dbReference type="EMBL" id="NOWT01000021">
    <property type="protein sequence ID" value="OYD82588.1"/>
    <property type="molecule type" value="Genomic_DNA"/>
</dbReference>
<dbReference type="AlphaFoldDB" id="A0A235HA09"/>
<organism evidence="2 3">
    <name type="scientific">Azospirillum brasilense</name>
    <dbReference type="NCBI Taxonomy" id="192"/>
    <lineage>
        <taxon>Bacteria</taxon>
        <taxon>Pseudomonadati</taxon>
        <taxon>Pseudomonadota</taxon>
        <taxon>Alphaproteobacteria</taxon>
        <taxon>Rhodospirillales</taxon>
        <taxon>Azospirillaceae</taxon>
        <taxon>Azospirillum</taxon>
    </lineage>
</organism>
<sequence>MFQLQTSEASMCHSSDRWSFWSHRQQKTEPVNRSTTPAPTEEDARKPAVEPREDERTRREKELERLP</sequence>
<keyword evidence="2" id="KW-0614">Plasmid</keyword>
<proteinExistence type="predicted"/>
<comment type="caution">
    <text evidence="2">The sequence shown here is derived from an EMBL/GenBank/DDBJ whole genome shotgun (WGS) entry which is preliminary data.</text>
</comment>
<evidence type="ECO:0000256" key="1">
    <source>
        <dbReference type="SAM" id="MobiDB-lite"/>
    </source>
</evidence>
<reference evidence="2 3" key="1">
    <citation type="submission" date="2017-07" db="EMBL/GenBank/DDBJ databases">
        <title>Whole genome sequence of Azospirillum brasilense 2A1, a potential biofertilizer strain.</title>
        <authorList>
            <person name="Fontana C.A."/>
            <person name="Toffoli L.M."/>
            <person name="Salazar S.M."/>
            <person name="Puglisi E."/>
            <person name="Pedraza R."/>
            <person name="Bassi D."/>
            <person name="Cocconcelli P.S."/>
        </authorList>
    </citation>
    <scope>NUCLEOTIDE SEQUENCE [LARGE SCALE GENOMIC DNA]</scope>
    <source>
        <strain evidence="2 3">2A1</strain>
        <plasmid evidence="2">unnamed</plasmid>
    </source>
</reference>
<feature type="compositionally biased region" description="Polar residues" evidence="1">
    <location>
        <begin position="1"/>
        <end position="13"/>
    </location>
</feature>